<evidence type="ECO:0000313" key="10">
    <source>
        <dbReference type="Proteomes" id="UP001186944"/>
    </source>
</evidence>
<dbReference type="Pfam" id="PF00067">
    <property type="entry name" value="p450"/>
    <property type="match status" value="2"/>
</dbReference>
<keyword evidence="6 8" id="KW-0503">Monooxygenase</keyword>
<comment type="similarity">
    <text evidence="1 8">Belongs to the cytochrome P450 family.</text>
</comment>
<evidence type="ECO:0000256" key="8">
    <source>
        <dbReference type="RuleBase" id="RU000461"/>
    </source>
</evidence>
<evidence type="ECO:0000256" key="7">
    <source>
        <dbReference type="PIRSR" id="PIRSR602401-1"/>
    </source>
</evidence>
<evidence type="ECO:0000256" key="2">
    <source>
        <dbReference type="ARBA" id="ARBA00022617"/>
    </source>
</evidence>
<dbReference type="GO" id="GO:0042446">
    <property type="term" value="P:hormone biosynthetic process"/>
    <property type="evidence" value="ECO:0007669"/>
    <property type="project" value="TreeGrafter"/>
</dbReference>
<name>A0AA88Y8Z0_PINIB</name>
<evidence type="ECO:0000256" key="3">
    <source>
        <dbReference type="ARBA" id="ARBA00022723"/>
    </source>
</evidence>
<evidence type="ECO:0000313" key="9">
    <source>
        <dbReference type="EMBL" id="KAK3100598.1"/>
    </source>
</evidence>
<evidence type="ECO:0000256" key="5">
    <source>
        <dbReference type="ARBA" id="ARBA00023004"/>
    </source>
</evidence>
<reference evidence="9" key="1">
    <citation type="submission" date="2019-08" db="EMBL/GenBank/DDBJ databases">
        <title>The improved chromosome-level genome for the pearl oyster Pinctada fucata martensii using PacBio sequencing and Hi-C.</title>
        <authorList>
            <person name="Zheng Z."/>
        </authorList>
    </citation>
    <scope>NUCLEOTIDE SEQUENCE</scope>
    <source>
        <strain evidence="9">ZZ-2019</strain>
        <tissue evidence="9">Adductor muscle</tissue>
    </source>
</reference>
<dbReference type="GO" id="GO:0042448">
    <property type="term" value="P:progesterone metabolic process"/>
    <property type="evidence" value="ECO:0007669"/>
    <property type="project" value="TreeGrafter"/>
</dbReference>
<organism evidence="9 10">
    <name type="scientific">Pinctada imbricata</name>
    <name type="common">Atlantic pearl-oyster</name>
    <name type="synonym">Pinctada martensii</name>
    <dbReference type="NCBI Taxonomy" id="66713"/>
    <lineage>
        <taxon>Eukaryota</taxon>
        <taxon>Metazoa</taxon>
        <taxon>Spiralia</taxon>
        <taxon>Lophotrochozoa</taxon>
        <taxon>Mollusca</taxon>
        <taxon>Bivalvia</taxon>
        <taxon>Autobranchia</taxon>
        <taxon>Pteriomorphia</taxon>
        <taxon>Pterioida</taxon>
        <taxon>Pterioidea</taxon>
        <taxon>Pteriidae</taxon>
        <taxon>Pinctada</taxon>
    </lineage>
</organism>
<dbReference type="PRINTS" id="PR00463">
    <property type="entry name" value="EP450I"/>
</dbReference>
<dbReference type="Proteomes" id="UP001186944">
    <property type="component" value="Unassembled WGS sequence"/>
</dbReference>
<dbReference type="PROSITE" id="PS00086">
    <property type="entry name" value="CYTOCHROME_P450"/>
    <property type="match status" value="1"/>
</dbReference>
<dbReference type="Gene3D" id="1.10.630.10">
    <property type="entry name" value="Cytochrome P450"/>
    <property type="match status" value="2"/>
</dbReference>
<dbReference type="PRINTS" id="PR00385">
    <property type="entry name" value="P450"/>
</dbReference>
<evidence type="ECO:0008006" key="11">
    <source>
        <dbReference type="Google" id="ProtNLM"/>
    </source>
</evidence>
<dbReference type="PANTHER" id="PTHR24289">
    <property type="entry name" value="STEROID 17-ALPHA-HYDROXYLASE/17,20 LYASE"/>
    <property type="match status" value="1"/>
</dbReference>
<comment type="caution">
    <text evidence="9">The sequence shown here is derived from an EMBL/GenBank/DDBJ whole genome shotgun (WGS) entry which is preliminary data.</text>
</comment>
<dbReference type="EMBL" id="VSWD01000006">
    <property type="protein sequence ID" value="KAK3100598.1"/>
    <property type="molecule type" value="Genomic_DNA"/>
</dbReference>
<evidence type="ECO:0000256" key="4">
    <source>
        <dbReference type="ARBA" id="ARBA00023002"/>
    </source>
</evidence>
<dbReference type="InterPro" id="IPR017972">
    <property type="entry name" value="Cyt_P450_CS"/>
</dbReference>
<accession>A0AA88Y8Z0</accession>
<comment type="cofactor">
    <cofactor evidence="7">
        <name>heme</name>
        <dbReference type="ChEBI" id="CHEBI:30413"/>
    </cofactor>
</comment>
<keyword evidence="5 7" id="KW-0408">Iron</keyword>
<evidence type="ECO:0000256" key="6">
    <source>
        <dbReference type="ARBA" id="ARBA00023033"/>
    </source>
</evidence>
<dbReference type="InterPro" id="IPR036396">
    <property type="entry name" value="Cyt_P450_sf"/>
</dbReference>
<keyword evidence="2 7" id="KW-0349">Heme</keyword>
<dbReference type="InterPro" id="IPR001128">
    <property type="entry name" value="Cyt_P450"/>
</dbReference>
<dbReference type="GO" id="GO:0020037">
    <property type="term" value="F:heme binding"/>
    <property type="evidence" value="ECO:0007669"/>
    <property type="project" value="InterPro"/>
</dbReference>
<dbReference type="GO" id="GO:0005506">
    <property type="term" value="F:iron ion binding"/>
    <property type="evidence" value="ECO:0007669"/>
    <property type="project" value="InterPro"/>
</dbReference>
<dbReference type="GO" id="GO:0004508">
    <property type="term" value="F:steroid 17-alpha-monooxygenase activity"/>
    <property type="evidence" value="ECO:0007669"/>
    <property type="project" value="TreeGrafter"/>
</dbReference>
<keyword evidence="3 7" id="KW-0479">Metal-binding</keyword>
<keyword evidence="10" id="KW-1185">Reference proteome</keyword>
<evidence type="ECO:0000256" key="1">
    <source>
        <dbReference type="ARBA" id="ARBA00010617"/>
    </source>
</evidence>
<feature type="binding site" description="axial binding residue" evidence="7">
    <location>
        <position position="457"/>
    </location>
    <ligand>
        <name>heme</name>
        <dbReference type="ChEBI" id="CHEBI:30413"/>
    </ligand>
    <ligandPart>
        <name>Fe</name>
        <dbReference type="ChEBI" id="CHEBI:18248"/>
    </ligandPart>
</feature>
<dbReference type="PANTHER" id="PTHR24289:SF20">
    <property type="entry name" value="STEROID 17-ALPHA-HYDROXYLASE_17,20 LYASE"/>
    <property type="match status" value="1"/>
</dbReference>
<dbReference type="AlphaFoldDB" id="A0AA88Y8Z0"/>
<proteinExistence type="inferred from homology"/>
<dbReference type="InterPro" id="IPR002401">
    <property type="entry name" value="Cyt_P450_E_grp-I"/>
</dbReference>
<dbReference type="SUPFAM" id="SSF48264">
    <property type="entry name" value="Cytochrome P450"/>
    <property type="match status" value="2"/>
</dbReference>
<gene>
    <name evidence="9" type="ORF">FSP39_022336</name>
</gene>
<keyword evidence="4 8" id="KW-0560">Oxidoreductase</keyword>
<sequence length="515" mass="60078">MQGTRLEIMLNDVMDKVFERMSHEEAPFIATNYLDKIVIHMLFNMCFGRKCNLDDPEVDTILQNDKEIVDLFANGFFEDIIPFMDKIYTTQRWKKMNVLLNENISIITKEFQEHKKTFDSIGRFSQNFKDIAFAPYSAAWKCQKRVAGKALRYYMQGTRLETMLNDVMDKVFERMAQEKGPFVVNNYMDKIVIHMLFNMCFGRKCNLDDPDVIKLMEEDKEILELFATGFFEDIIPYMDKIYTTKRWDKMNKIVDDTIVFLQKDFRNHKRTFDAGNIRDLTDSILLAHQEARDEEKSEDLEFFTEDHMVQIISNIFFAGLDTSRMTLDWFISCMVAHPECQRKCQEEIDNTLGIGRRPSTTDRPNFSFTEACIMETMRVGSVVGTGLPHETVCDTTVGGYDIPKGTTVFINHWALHNDKKFWKNVDKFDPYRYLDKDGKLNNKPENWLPFSAGRRICLGETVARAEFVLIASNLLQNFTFKAPPGVQHKLDFRSIFAGSEIPAEYKVVIEKRNNC</sequence>
<protein>
    <recommendedName>
        <fullName evidence="11">Steroid 17-alpha-hydroxylase/17,20 lyase</fullName>
    </recommendedName>
</protein>